<keyword evidence="3" id="KW-1185">Reference proteome</keyword>
<dbReference type="eggNOG" id="KOG0740">
    <property type="taxonomic scope" value="Eukaryota"/>
</dbReference>
<accession>G3U4T5</accession>
<dbReference type="HOGENOM" id="CLU_1926942_0_0_1"/>
<dbReference type="AlphaFoldDB" id="G3U4T5"/>
<evidence type="ECO:0000256" key="1">
    <source>
        <dbReference type="SAM" id="MobiDB-lite"/>
    </source>
</evidence>
<dbReference type="GeneTree" id="ENSGT00940000161971"/>
<protein>
    <submittedName>
        <fullName evidence="2">Uncharacterized protein</fullName>
    </submittedName>
</protein>
<reference evidence="2" key="3">
    <citation type="submission" date="2025-09" db="UniProtKB">
        <authorList>
            <consortium name="Ensembl"/>
        </authorList>
    </citation>
    <scope>IDENTIFICATION</scope>
    <source>
        <strain evidence="2">Isolate ISIS603380</strain>
    </source>
</reference>
<dbReference type="Ensembl" id="ENSLAFT00000031289.1">
    <property type="protein sequence ID" value="ENSLAFP00000022843.1"/>
    <property type="gene ID" value="ENSLAFG00000030356.1"/>
</dbReference>
<dbReference type="STRING" id="9785.ENSLAFP00000022843"/>
<dbReference type="InParanoid" id="G3U4T5"/>
<proteinExistence type="predicted"/>
<feature type="compositionally biased region" description="Polar residues" evidence="1">
    <location>
        <begin position="10"/>
        <end position="27"/>
    </location>
</feature>
<dbReference type="Proteomes" id="UP000007646">
    <property type="component" value="Unassembled WGS sequence"/>
</dbReference>
<evidence type="ECO:0000313" key="2">
    <source>
        <dbReference type="Ensembl" id="ENSLAFP00000022843.1"/>
    </source>
</evidence>
<reference evidence="2 3" key="1">
    <citation type="submission" date="2009-06" db="EMBL/GenBank/DDBJ databases">
        <title>The Genome Sequence of Loxodonta africana (African elephant).</title>
        <authorList>
            <person name="Di Palma F."/>
            <person name="Heiman D."/>
            <person name="Young S."/>
            <person name="Johnson J."/>
            <person name="Lander E.S."/>
            <person name="Lindblad-Toh K."/>
        </authorList>
    </citation>
    <scope>NUCLEOTIDE SEQUENCE [LARGE SCALE GENOMIC DNA]</scope>
    <source>
        <strain evidence="2 3">Isolate ISIS603380</strain>
    </source>
</reference>
<reference evidence="2" key="2">
    <citation type="submission" date="2025-08" db="UniProtKB">
        <authorList>
            <consortium name="Ensembl"/>
        </authorList>
    </citation>
    <scope>IDENTIFICATION</scope>
    <source>
        <strain evidence="2">Isolate ISIS603380</strain>
    </source>
</reference>
<sequence length="129" mass="14455">MHWTPEHAQPLNQWPEQHLDVSSTTPSPAHKLELPPGGRQRCHYAWAHDDISALTASNLLNWLSCSLATILLSPRYLNGSRPPPPCLFLCICLVFSHHCFVPVYTTPMLALFLLCSSFPPPSICHPLCF</sequence>
<feature type="region of interest" description="Disordered" evidence="1">
    <location>
        <begin position="1"/>
        <end position="32"/>
    </location>
</feature>
<evidence type="ECO:0000313" key="3">
    <source>
        <dbReference type="Proteomes" id="UP000007646"/>
    </source>
</evidence>
<organism evidence="2 3">
    <name type="scientific">Loxodonta africana</name>
    <name type="common">African elephant</name>
    <dbReference type="NCBI Taxonomy" id="9785"/>
    <lineage>
        <taxon>Eukaryota</taxon>
        <taxon>Metazoa</taxon>
        <taxon>Chordata</taxon>
        <taxon>Craniata</taxon>
        <taxon>Vertebrata</taxon>
        <taxon>Euteleostomi</taxon>
        <taxon>Mammalia</taxon>
        <taxon>Eutheria</taxon>
        <taxon>Afrotheria</taxon>
        <taxon>Proboscidea</taxon>
        <taxon>Elephantidae</taxon>
        <taxon>Loxodonta</taxon>
    </lineage>
</organism>
<name>G3U4T5_LOXAF</name>